<accession>A0A8S3SVS4</accession>
<dbReference type="OrthoDB" id="6104402at2759"/>
<gene>
    <name evidence="1" type="ORF">MEDL_38803</name>
</gene>
<dbReference type="Proteomes" id="UP000683360">
    <property type="component" value="Unassembled WGS sequence"/>
</dbReference>
<evidence type="ECO:0000313" key="1">
    <source>
        <dbReference type="EMBL" id="CAG2225695.1"/>
    </source>
</evidence>
<sequence>MNTYQLKCAIVSDVDLQRSVLGVFSSDELSQVHLPPGMGVIANTDVAGLPGRHWVAFFCNRKNSLEVFDSFGYSEKELIVYFNKFMRNYAYIQSNEKDYKVSPLWMFYQNGGTLQGHKVLVLDDLMVESADSKELIHLLTVGIHHNSITLIQILHNLYCKGKAMRTASLNCHYFVLFRNYRDQLQIQTLGRQIFPGQSKYFLDAYKKATSVAYRPLIIDLNPHTDKTYQLTTDRGVGQTPIVYHSTE</sequence>
<name>A0A8S3SVS4_MYTED</name>
<dbReference type="AlphaFoldDB" id="A0A8S3SVS4"/>
<keyword evidence="2" id="KW-1185">Reference proteome</keyword>
<dbReference type="Gene3D" id="3.40.395.10">
    <property type="entry name" value="Adenoviral Proteinase, Chain A"/>
    <property type="match status" value="1"/>
</dbReference>
<proteinExistence type="predicted"/>
<reference evidence="1" key="1">
    <citation type="submission" date="2021-03" db="EMBL/GenBank/DDBJ databases">
        <authorList>
            <person name="Bekaert M."/>
        </authorList>
    </citation>
    <scope>NUCLEOTIDE SEQUENCE</scope>
</reference>
<protein>
    <submittedName>
        <fullName evidence="1">Uncharacterized protein</fullName>
    </submittedName>
</protein>
<dbReference type="EMBL" id="CAJPWZ010001856">
    <property type="protein sequence ID" value="CAG2225695.1"/>
    <property type="molecule type" value="Genomic_DNA"/>
</dbReference>
<comment type="caution">
    <text evidence="1">The sequence shown here is derived from an EMBL/GenBank/DDBJ whole genome shotgun (WGS) entry which is preliminary data.</text>
</comment>
<evidence type="ECO:0000313" key="2">
    <source>
        <dbReference type="Proteomes" id="UP000683360"/>
    </source>
</evidence>
<organism evidence="1 2">
    <name type="scientific">Mytilus edulis</name>
    <name type="common">Blue mussel</name>
    <dbReference type="NCBI Taxonomy" id="6550"/>
    <lineage>
        <taxon>Eukaryota</taxon>
        <taxon>Metazoa</taxon>
        <taxon>Spiralia</taxon>
        <taxon>Lophotrochozoa</taxon>
        <taxon>Mollusca</taxon>
        <taxon>Bivalvia</taxon>
        <taxon>Autobranchia</taxon>
        <taxon>Pteriomorphia</taxon>
        <taxon>Mytilida</taxon>
        <taxon>Mytiloidea</taxon>
        <taxon>Mytilidae</taxon>
        <taxon>Mytilinae</taxon>
        <taxon>Mytilus</taxon>
    </lineage>
</organism>